<dbReference type="Proteomes" id="UP000663834">
    <property type="component" value="Unassembled WGS sequence"/>
</dbReference>
<dbReference type="AlphaFoldDB" id="A0A816G331"/>
<sequence>MPQLISKNMRYSELNGKSNTGRFWRFFTIALIISGFLILLTPKCIWMNPAVQLIAWKNRLVGYSEHKAAFIDSSGYLRSVLSPDLRWCTVNPFLKLYNQSVVLDLELQWVAWQRSQLLTAYQILKNYALQIGDLGGAIVHLAYPPSLPLPCPYKNNLTRIGGIHDGNKIICGIEIFTPLTKCIVYSLGSFGDFNFEWALLKNTSCEVHTYDCTSPPPEGKTERMTYHQICLGDTSKLQKFMYPYNTQKDNIIFKNESIFKRFDTILAENKHDEVHILKMDIEGGEYSVFSDLLCQTNKTSLPYQISFESHWWNRDIYHAILHQKMFAQFWTAGYRILQHEQNPADHTCVEWTLMRVFC</sequence>
<gene>
    <name evidence="4" type="ORF">GIL414_LOCUS9840</name>
    <name evidence="3" type="ORF">KQP761_LOCUS33783</name>
</gene>
<dbReference type="PANTHER" id="PTHR32026:SF10">
    <property type="entry name" value="METHYLTRANSFERASE-LIKE PROTEIN 24-RELATED"/>
    <property type="match status" value="1"/>
</dbReference>
<dbReference type="EMBL" id="CAJNOW010018814">
    <property type="protein sequence ID" value="CAF1668707.1"/>
    <property type="molecule type" value="Genomic_DNA"/>
</dbReference>
<evidence type="ECO:0000259" key="2">
    <source>
        <dbReference type="Pfam" id="PF13383"/>
    </source>
</evidence>
<evidence type="ECO:0000313" key="5">
    <source>
        <dbReference type="Proteomes" id="UP000663834"/>
    </source>
</evidence>
<feature type="transmembrane region" description="Helical" evidence="1">
    <location>
        <begin position="21"/>
        <end position="40"/>
    </location>
</feature>
<reference evidence="3" key="1">
    <citation type="submission" date="2021-02" db="EMBL/GenBank/DDBJ databases">
        <authorList>
            <person name="Nowell W R."/>
        </authorList>
    </citation>
    <scope>NUCLEOTIDE SEQUENCE</scope>
</reference>
<dbReference type="Pfam" id="PF13383">
    <property type="entry name" value="Methyltransf_22"/>
    <property type="match status" value="1"/>
</dbReference>
<evidence type="ECO:0000313" key="3">
    <source>
        <dbReference type="EMBL" id="CAF1668707.1"/>
    </source>
</evidence>
<evidence type="ECO:0000313" key="4">
    <source>
        <dbReference type="EMBL" id="CAF3965020.1"/>
    </source>
</evidence>
<dbReference type="Proteomes" id="UP000681720">
    <property type="component" value="Unassembled WGS sequence"/>
</dbReference>
<feature type="domain" description="Methyltransferase" evidence="2">
    <location>
        <begin position="156"/>
        <end position="353"/>
    </location>
</feature>
<dbReference type="OrthoDB" id="10006218at2759"/>
<accession>A0A816G331</accession>
<keyword evidence="1" id="KW-0812">Transmembrane</keyword>
<keyword evidence="1" id="KW-0472">Membrane</keyword>
<evidence type="ECO:0000256" key="1">
    <source>
        <dbReference type="SAM" id="Phobius"/>
    </source>
</evidence>
<dbReference type="SUPFAM" id="SSF53335">
    <property type="entry name" value="S-adenosyl-L-methionine-dependent methyltransferases"/>
    <property type="match status" value="1"/>
</dbReference>
<dbReference type="InterPro" id="IPR029063">
    <property type="entry name" value="SAM-dependent_MTases_sf"/>
</dbReference>
<dbReference type="InterPro" id="IPR026913">
    <property type="entry name" value="METTL24"/>
</dbReference>
<proteinExistence type="predicted"/>
<name>A0A816G331_9BILA</name>
<comment type="caution">
    <text evidence="3">The sequence shown here is derived from an EMBL/GenBank/DDBJ whole genome shotgun (WGS) entry which is preliminary data.</text>
</comment>
<protein>
    <recommendedName>
        <fullName evidence="2">Methyltransferase domain-containing protein</fullName>
    </recommendedName>
</protein>
<organism evidence="3 5">
    <name type="scientific">Rotaria magnacalcarata</name>
    <dbReference type="NCBI Taxonomy" id="392030"/>
    <lineage>
        <taxon>Eukaryota</taxon>
        <taxon>Metazoa</taxon>
        <taxon>Spiralia</taxon>
        <taxon>Gnathifera</taxon>
        <taxon>Rotifera</taxon>
        <taxon>Eurotatoria</taxon>
        <taxon>Bdelloidea</taxon>
        <taxon>Philodinida</taxon>
        <taxon>Philodinidae</taxon>
        <taxon>Rotaria</taxon>
    </lineage>
</organism>
<keyword evidence="1" id="KW-1133">Transmembrane helix</keyword>
<dbReference type="EMBL" id="CAJOBJ010003424">
    <property type="protein sequence ID" value="CAF3965020.1"/>
    <property type="molecule type" value="Genomic_DNA"/>
</dbReference>
<dbReference type="InterPro" id="IPR025714">
    <property type="entry name" value="Methyltranfer_dom"/>
</dbReference>
<dbReference type="PANTHER" id="PTHR32026">
    <property type="entry name" value="METHYLTRANSFERASE-LIKE PROTEIN 24"/>
    <property type="match status" value="1"/>
</dbReference>